<dbReference type="InterPro" id="IPR011050">
    <property type="entry name" value="Pectin_lyase_fold/virulence"/>
</dbReference>
<dbReference type="NCBIfam" id="NF041518">
    <property type="entry name" value="choice_anch_Q"/>
    <property type="match status" value="1"/>
</dbReference>
<reference evidence="3 4" key="1">
    <citation type="submission" date="2024-02" db="EMBL/GenBank/DDBJ databases">
        <title>Haloferula sargassicola NBRC 104335.</title>
        <authorList>
            <person name="Ichikawa N."/>
            <person name="Katano-Makiyama Y."/>
            <person name="Hidaka K."/>
        </authorList>
    </citation>
    <scope>NUCLEOTIDE SEQUENCE [LARGE SCALE GENOMIC DNA]</scope>
    <source>
        <strain evidence="3 4">NBRC 104335</strain>
    </source>
</reference>
<organism evidence="3 4">
    <name type="scientific">Haloferula sargassicola</name>
    <dbReference type="NCBI Taxonomy" id="490096"/>
    <lineage>
        <taxon>Bacteria</taxon>
        <taxon>Pseudomonadati</taxon>
        <taxon>Verrucomicrobiota</taxon>
        <taxon>Verrucomicrobiia</taxon>
        <taxon>Verrucomicrobiales</taxon>
        <taxon>Verrucomicrobiaceae</taxon>
        <taxon>Haloferula</taxon>
    </lineage>
</organism>
<dbReference type="PANTHER" id="PTHR11319">
    <property type="entry name" value="G PROTEIN-COUPLED RECEPTOR-RELATED"/>
    <property type="match status" value="1"/>
</dbReference>
<keyword evidence="4" id="KW-1185">Reference proteome</keyword>
<dbReference type="Gene3D" id="2.160.20.10">
    <property type="entry name" value="Single-stranded right-handed beta-helix, Pectin lyase-like"/>
    <property type="match status" value="1"/>
</dbReference>
<evidence type="ECO:0000259" key="2">
    <source>
        <dbReference type="Pfam" id="PF13229"/>
    </source>
</evidence>
<protein>
    <recommendedName>
        <fullName evidence="2">Right handed beta helix domain-containing protein</fullName>
    </recommendedName>
</protein>
<name>A0ABP9UKV3_9BACT</name>
<gene>
    <name evidence="3" type="ORF">Hsar01_01366</name>
</gene>
<dbReference type="EMBL" id="BAABRI010000006">
    <property type="protein sequence ID" value="GAA5482150.1"/>
    <property type="molecule type" value="Genomic_DNA"/>
</dbReference>
<evidence type="ECO:0000313" key="4">
    <source>
        <dbReference type="Proteomes" id="UP001476282"/>
    </source>
</evidence>
<keyword evidence="1" id="KW-0732">Signal</keyword>
<dbReference type="InterPro" id="IPR039448">
    <property type="entry name" value="Beta_helix"/>
</dbReference>
<comment type="caution">
    <text evidence="3">The sequence shown here is derived from an EMBL/GenBank/DDBJ whole genome shotgun (WGS) entry which is preliminary data.</text>
</comment>
<accession>A0ABP9UKV3</accession>
<dbReference type="InterPro" id="IPR006626">
    <property type="entry name" value="PbH1"/>
</dbReference>
<evidence type="ECO:0000256" key="1">
    <source>
        <dbReference type="SAM" id="SignalP"/>
    </source>
</evidence>
<sequence length="1478" mass="152570">MKAILPILASLLLPALPAAALTGGPDASGYTFRDSAETDGPTYQWIEIATSGEKIIGNGLGLPTLVTQLDLAPQHMFHGLAASFLRISRHGYLSNDGTDPGDDFTNDCPIDTPPSSGGGSRMAVFHDRIESGLGTWGVYHQYFPTSPHPHYSGRVHVIQWDNVQLVADTTHTPFSFQVLLFGNGDIVYQYKDTPPAAASATVGTVFSSGPTRDGLGYSCNGGGITAGLAILFEPPTVSLTSGNGLAAAVAAVPNGGKIVVDPAVTSISGSSISGSSISGIAVNKVMAIDGGNGGIVDGSDDLDISGGLVTLHNVRVGDCELSVSANLVMHGAGAARLALPAFTSAYLVDSSAGGGVEVTGDSYFEVREGSLSSVLSGSASTLKLTAGASAVLRDCRVSSFKSPSVTATTPVNGAALHLSDATLTCEDCEFPDNDGTGGAIVTALYLAGETTATFERCWIHEHESSSRSIIFDDLGGHSPVVDFSNCAIFGDGIEFRGDTDASFDFCTFANAGASLVPTENATVRFRACAIQDGAPVGLGTGFTVDSQGYNVVASDPQGHFTESTDVVSSTTFLGPTITQGLNPPIRLPLVNGPAADAVPETEPGVPVLDIRGVARPQDAAGDGSVLNDAGAFELESGIVVDSFGGAGTGTTTLDQALTLTPPGGTIYFDPSVSGATRGLGFGLQISKSVTLDASALDRSPIFTGGTPPAFAFRLDPNVTLTLINFTYSGASSALYLYSGSRLVAVDCHFDDNPQGAIYGFTGAGLDLTRCRFRNNGQIAWDKGAAIRMDFDAEVFLRDCQFIGNQAIEGAAIHSQLYGYFDVTNCLFAGNGTPNAVAATLGGVMSQPAGTYYTRFTNCTFTENFAQQGGVYTGSPGAGPLIFRHCTIARNFTSEGIGAIRVTGDSSQIIQFDHTILARNRNALGRDPGNYEGPPITSLGHNLEDGTAVGFTQPTDLTHADPLLGPLSNYGGSGRILAPLAGSPAIDAGDPGFAPLELETDGRSLPRILDGDDDGRARIDIGACEAGEVIRVESLGDELDGHPPVCLREALTLGTEGDRILFDRSLNGGTIALAGGAAFGAPLGIDEDLTIDATNLPMGIVLSGNDQVQVAKIWEDADVSMIGLEITGGFTAGDGGGIEVEGSLLLSQCTVADNEAGGLGGGIYLDGGNLRGENLTLAGNTATQAGGALADNPGLRSRLSLAFTTLKDNTAGTGTGGMRLGNSEADFRFCYIGNHTGGTGNSNAATLAATTVTDLGGNLEDRNDVGFGSDSTVNLAAPQQPGPLADNGGFVRTCAANADTPVTTGFADLRFFPGFDARGYSRSVEFPGGFSPASAYGEINAGAHQWQGKLGDLDLDGLPDWWENRHGIDATVSNAAADDDGDASSNLAEYQAFTLPRDPRSVLRVLHFQLLPNDQASIVWSAVPGVSYEITSSTQLGDWKDSVGTATAVPGEVTQQRGFRLPMPPGPRRFYRVEVSGAP</sequence>
<feature type="chain" id="PRO_5046142322" description="Right handed beta helix domain-containing protein" evidence="1">
    <location>
        <begin position="21"/>
        <end position="1478"/>
    </location>
</feature>
<dbReference type="Proteomes" id="UP001476282">
    <property type="component" value="Unassembled WGS sequence"/>
</dbReference>
<dbReference type="RefSeq" id="WP_353566294.1">
    <property type="nucleotide sequence ID" value="NZ_BAABRI010000006.1"/>
</dbReference>
<dbReference type="SMART" id="SM00710">
    <property type="entry name" value="PbH1"/>
    <property type="match status" value="8"/>
</dbReference>
<dbReference type="PANTHER" id="PTHR11319:SF35">
    <property type="entry name" value="OUTER MEMBRANE PROTEIN PMPC-RELATED"/>
    <property type="match status" value="1"/>
</dbReference>
<dbReference type="InterPro" id="IPR059226">
    <property type="entry name" value="Choice_anch_Q_dom"/>
</dbReference>
<feature type="domain" description="Right handed beta helix" evidence="2">
    <location>
        <begin position="733"/>
        <end position="907"/>
    </location>
</feature>
<feature type="signal peptide" evidence="1">
    <location>
        <begin position="1"/>
        <end position="20"/>
    </location>
</feature>
<dbReference type="SUPFAM" id="SSF51126">
    <property type="entry name" value="Pectin lyase-like"/>
    <property type="match status" value="3"/>
</dbReference>
<proteinExistence type="predicted"/>
<dbReference type="Pfam" id="PF13229">
    <property type="entry name" value="Beta_helix"/>
    <property type="match status" value="1"/>
</dbReference>
<evidence type="ECO:0000313" key="3">
    <source>
        <dbReference type="EMBL" id="GAA5482150.1"/>
    </source>
</evidence>
<dbReference type="InterPro" id="IPR012334">
    <property type="entry name" value="Pectin_lyas_fold"/>
</dbReference>